<dbReference type="PANTHER" id="PTHR23325:SF1">
    <property type="entry name" value="SERUM RESPONSE FACTOR-BINDING PROTEIN 1"/>
    <property type="match status" value="1"/>
</dbReference>
<dbReference type="Proteomes" id="UP000799441">
    <property type="component" value="Unassembled WGS sequence"/>
</dbReference>
<dbReference type="GO" id="GO:0030686">
    <property type="term" value="C:90S preribosome"/>
    <property type="evidence" value="ECO:0007669"/>
    <property type="project" value="TreeGrafter"/>
</dbReference>
<feature type="compositionally biased region" description="Low complexity" evidence="2">
    <location>
        <begin position="291"/>
        <end position="305"/>
    </location>
</feature>
<gene>
    <name evidence="4" type="ORF">K431DRAFT_229037</name>
</gene>
<keyword evidence="5" id="KW-1185">Reference proteome</keyword>
<feature type="region of interest" description="Disordered" evidence="2">
    <location>
        <begin position="241"/>
        <end position="435"/>
    </location>
</feature>
<dbReference type="Pfam" id="PF09073">
    <property type="entry name" value="BUD22"/>
    <property type="match status" value="1"/>
</dbReference>
<keyword evidence="1" id="KW-0175">Coiled coil</keyword>
<evidence type="ECO:0000256" key="1">
    <source>
        <dbReference type="ARBA" id="ARBA00023054"/>
    </source>
</evidence>
<evidence type="ECO:0000313" key="4">
    <source>
        <dbReference type="EMBL" id="KAF2719230.1"/>
    </source>
</evidence>
<name>A0A9P4Q487_9PEZI</name>
<dbReference type="GO" id="GO:0030490">
    <property type="term" value="P:maturation of SSU-rRNA"/>
    <property type="evidence" value="ECO:0007669"/>
    <property type="project" value="TreeGrafter"/>
</dbReference>
<accession>A0A9P4Q487</accession>
<dbReference type="InterPro" id="IPR037393">
    <property type="entry name" value="Bud22/SRFB1"/>
</dbReference>
<sequence length="435" mass="47414">MPKRKRDDSLADGSAPLSARQQRAQHHLDQGVRKLAHAIKVAKGFERQKLGRRQKTAAAEKNVKDSERIETEIAALKTLDAALSAQQYLYKTLIKIKAIAESKDLPPSVLVPPRKRDDAASLNVNARLLNSNPVRNALSPVLQEMQRVLGIEIPDSAGPKKRLRKKDFEEAAQKSSHEGGDAVDTYSEEEVRELGLGGSDTEDDFAGFDDRLASSEDGSSVGGSDIDIADLERQLELEGISLGGSTKTKSQTYDHTADLSLSEEESYVPSSSPEPQKSAKAVKAPTKSNFLPSLSLGGYISGGSDSEIEDIDAIAPKKNRRGQRERQKIWEKKYGTKAKHLDGQKKEDRNAGWDSKRGATSGGDRKGKWNDKRKAGGRGARGEQSATGANDAPVKERKATKDDEGPLHPSWQAKKLAKERASAPAKFEGKKITFD</sequence>
<organism evidence="4 5">
    <name type="scientific">Polychaeton citri CBS 116435</name>
    <dbReference type="NCBI Taxonomy" id="1314669"/>
    <lineage>
        <taxon>Eukaryota</taxon>
        <taxon>Fungi</taxon>
        <taxon>Dikarya</taxon>
        <taxon>Ascomycota</taxon>
        <taxon>Pezizomycotina</taxon>
        <taxon>Dothideomycetes</taxon>
        <taxon>Dothideomycetidae</taxon>
        <taxon>Capnodiales</taxon>
        <taxon>Capnodiaceae</taxon>
        <taxon>Polychaeton</taxon>
    </lineage>
</organism>
<feature type="compositionally biased region" description="Basic and acidic residues" evidence="2">
    <location>
        <begin position="393"/>
        <end position="406"/>
    </location>
</feature>
<feature type="compositionally biased region" description="Basic and acidic residues" evidence="2">
    <location>
        <begin position="416"/>
        <end position="435"/>
    </location>
</feature>
<feature type="compositionally biased region" description="Low complexity" evidence="2">
    <location>
        <begin position="215"/>
        <end position="226"/>
    </location>
</feature>
<feature type="region of interest" description="Disordered" evidence="2">
    <location>
        <begin position="1"/>
        <end position="31"/>
    </location>
</feature>
<feature type="domain" description="Bud22" evidence="3">
    <location>
        <begin position="29"/>
        <end position="435"/>
    </location>
</feature>
<proteinExistence type="predicted"/>
<dbReference type="AlphaFoldDB" id="A0A9P4Q487"/>
<dbReference type="GO" id="GO:0005634">
    <property type="term" value="C:nucleus"/>
    <property type="evidence" value="ECO:0007669"/>
    <property type="project" value="TreeGrafter"/>
</dbReference>
<dbReference type="OrthoDB" id="3364872at2759"/>
<evidence type="ECO:0000256" key="2">
    <source>
        <dbReference type="SAM" id="MobiDB-lite"/>
    </source>
</evidence>
<dbReference type="PANTHER" id="PTHR23325">
    <property type="entry name" value="SERUM RESPONSE FACTOR-BINDING"/>
    <property type="match status" value="1"/>
</dbReference>
<feature type="compositionally biased region" description="Basic and acidic residues" evidence="2">
    <location>
        <begin position="166"/>
        <end position="180"/>
    </location>
</feature>
<feature type="compositionally biased region" description="Polar residues" evidence="2">
    <location>
        <begin position="243"/>
        <end position="254"/>
    </location>
</feature>
<reference evidence="4" key="1">
    <citation type="journal article" date="2020" name="Stud. Mycol.">
        <title>101 Dothideomycetes genomes: a test case for predicting lifestyles and emergence of pathogens.</title>
        <authorList>
            <person name="Haridas S."/>
            <person name="Albert R."/>
            <person name="Binder M."/>
            <person name="Bloem J."/>
            <person name="Labutti K."/>
            <person name="Salamov A."/>
            <person name="Andreopoulos B."/>
            <person name="Baker S."/>
            <person name="Barry K."/>
            <person name="Bills G."/>
            <person name="Bluhm B."/>
            <person name="Cannon C."/>
            <person name="Castanera R."/>
            <person name="Culley D."/>
            <person name="Daum C."/>
            <person name="Ezra D."/>
            <person name="Gonzalez J."/>
            <person name="Henrissat B."/>
            <person name="Kuo A."/>
            <person name="Liang C."/>
            <person name="Lipzen A."/>
            <person name="Lutzoni F."/>
            <person name="Magnuson J."/>
            <person name="Mondo S."/>
            <person name="Nolan M."/>
            <person name="Ohm R."/>
            <person name="Pangilinan J."/>
            <person name="Park H.-J."/>
            <person name="Ramirez L."/>
            <person name="Alfaro M."/>
            <person name="Sun H."/>
            <person name="Tritt A."/>
            <person name="Yoshinaga Y."/>
            <person name="Zwiers L.-H."/>
            <person name="Turgeon B."/>
            <person name="Goodwin S."/>
            <person name="Spatafora J."/>
            <person name="Crous P."/>
            <person name="Grigoriev I."/>
        </authorList>
    </citation>
    <scope>NUCLEOTIDE SEQUENCE</scope>
    <source>
        <strain evidence="4">CBS 116435</strain>
    </source>
</reference>
<evidence type="ECO:0000313" key="5">
    <source>
        <dbReference type="Proteomes" id="UP000799441"/>
    </source>
</evidence>
<protein>
    <submittedName>
        <fullName evidence="4">Bud-site selection protein</fullName>
    </submittedName>
</protein>
<feature type="compositionally biased region" description="Basic and acidic residues" evidence="2">
    <location>
        <begin position="322"/>
        <end position="374"/>
    </location>
</feature>
<evidence type="ECO:0000259" key="3">
    <source>
        <dbReference type="Pfam" id="PF09073"/>
    </source>
</evidence>
<comment type="caution">
    <text evidence="4">The sequence shown here is derived from an EMBL/GenBank/DDBJ whole genome shotgun (WGS) entry which is preliminary data.</text>
</comment>
<dbReference type="EMBL" id="MU003814">
    <property type="protein sequence ID" value="KAF2719230.1"/>
    <property type="molecule type" value="Genomic_DNA"/>
</dbReference>
<feature type="region of interest" description="Disordered" evidence="2">
    <location>
        <begin position="159"/>
        <end position="227"/>
    </location>
</feature>
<dbReference type="InterPro" id="IPR015158">
    <property type="entry name" value="Bud22_dom"/>
</dbReference>